<organism evidence="2 3">
    <name type="scientific">Flavobacterium psychrotolerans</name>
    <dbReference type="NCBI Taxonomy" id="2169410"/>
    <lineage>
        <taxon>Bacteria</taxon>
        <taxon>Pseudomonadati</taxon>
        <taxon>Bacteroidota</taxon>
        <taxon>Flavobacteriia</taxon>
        <taxon>Flavobacteriales</taxon>
        <taxon>Flavobacteriaceae</taxon>
        <taxon>Flavobacterium</taxon>
    </lineage>
</organism>
<dbReference type="EMBL" id="QCZI01000015">
    <property type="protein sequence ID" value="PWA04335.1"/>
    <property type="molecule type" value="Genomic_DNA"/>
</dbReference>
<keyword evidence="3" id="KW-1185">Reference proteome</keyword>
<sequence>MEKLFAYGTLKDKDIQETIFGRILTGIPDKLIGYAIQEIHIEEEFGIAQYPIITATQNPKDSISGILYEISLKELQLADTYEGIHYKRIQVELHSNEIVWVYSAKI</sequence>
<dbReference type="OrthoDB" id="9798388at2"/>
<gene>
    <name evidence="2" type="ORF">DB895_11295</name>
</gene>
<evidence type="ECO:0000259" key="1">
    <source>
        <dbReference type="Pfam" id="PF06094"/>
    </source>
</evidence>
<dbReference type="SUPFAM" id="SSF110857">
    <property type="entry name" value="Gamma-glutamyl cyclotransferase-like"/>
    <property type="match status" value="1"/>
</dbReference>
<protein>
    <submittedName>
        <fullName evidence="2">Gamma-glutamylcyclotransferase</fullName>
    </submittedName>
</protein>
<evidence type="ECO:0000313" key="2">
    <source>
        <dbReference type="EMBL" id="PWA04335.1"/>
    </source>
</evidence>
<feature type="domain" description="Gamma-glutamylcyclotransferase AIG2-like" evidence="1">
    <location>
        <begin position="4"/>
        <end position="103"/>
    </location>
</feature>
<name>A0A2U1JH38_9FLAO</name>
<evidence type="ECO:0000313" key="3">
    <source>
        <dbReference type="Proteomes" id="UP000245449"/>
    </source>
</evidence>
<dbReference type="AlphaFoldDB" id="A0A2U1JH38"/>
<dbReference type="GO" id="GO:0016740">
    <property type="term" value="F:transferase activity"/>
    <property type="evidence" value="ECO:0007669"/>
    <property type="project" value="UniProtKB-KW"/>
</dbReference>
<dbReference type="InterPro" id="IPR013024">
    <property type="entry name" value="GGCT-like"/>
</dbReference>
<dbReference type="Proteomes" id="UP000245449">
    <property type="component" value="Unassembled WGS sequence"/>
</dbReference>
<keyword evidence="2" id="KW-0808">Transferase</keyword>
<dbReference type="Pfam" id="PF06094">
    <property type="entry name" value="GGACT"/>
    <property type="match status" value="1"/>
</dbReference>
<dbReference type="RefSeq" id="WP_116725474.1">
    <property type="nucleotide sequence ID" value="NZ_QCZI01000015.1"/>
</dbReference>
<dbReference type="Gene3D" id="3.10.490.10">
    <property type="entry name" value="Gamma-glutamyl cyclotransferase-like"/>
    <property type="match status" value="1"/>
</dbReference>
<dbReference type="CDD" id="cd06661">
    <property type="entry name" value="GGCT_like"/>
    <property type="match status" value="1"/>
</dbReference>
<comment type="caution">
    <text evidence="2">The sequence shown here is derived from an EMBL/GenBank/DDBJ whole genome shotgun (WGS) entry which is preliminary data.</text>
</comment>
<accession>A0A2U1JH38</accession>
<proteinExistence type="predicted"/>
<reference evidence="2 3" key="1">
    <citation type="submission" date="2018-04" db="EMBL/GenBank/DDBJ databases">
        <title>Flavobacterium sp. nov., isolated from glacier ice.</title>
        <authorList>
            <person name="Liu Q."/>
            <person name="Xin Y.-H."/>
        </authorList>
    </citation>
    <scope>NUCLEOTIDE SEQUENCE [LARGE SCALE GENOMIC DNA]</scope>
    <source>
        <strain evidence="2 3">RB1R5</strain>
    </source>
</reference>
<dbReference type="InterPro" id="IPR036568">
    <property type="entry name" value="GGCT-like_sf"/>
</dbReference>
<dbReference type="InterPro" id="IPR009288">
    <property type="entry name" value="AIG2-like_dom"/>
</dbReference>